<name>A0ABP7RAE6_9SPHI</name>
<feature type="domain" description="ABC3 transporter permease C-terminal" evidence="7">
    <location>
        <begin position="672"/>
        <end position="781"/>
    </location>
</feature>
<feature type="transmembrane region" description="Helical" evidence="6">
    <location>
        <begin position="753"/>
        <end position="773"/>
    </location>
</feature>
<feature type="transmembrane region" description="Helical" evidence="6">
    <location>
        <begin position="669"/>
        <end position="694"/>
    </location>
</feature>
<dbReference type="InterPro" id="IPR050250">
    <property type="entry name" value="Macrolide_Exporter_MacB"/>
</dbReference>
<evidence type="ECO:0000256" key="3">
    <source>
        <dbReference type="ARBA" id="ARBA00022692"/>
    </source>
</evidence>
<dbReference type="EMBL" id="BAAAZC010000053">
    <property type="protein sequence ID" value="GAA3994343.1"/>
    <property type="molecule type" value="Genomic_DNA"/>
</dbReference>
<evidence type="ECO:0000256" key="2">
    <source>
        <dbReference type="ARBA" id="ARBA00022475"/>
    </source>
</evidence>
<feature type="domain" description="ABC3 transporter permease C-terminal" evidence="7">
    <location>
        <begin position="284"/>
        <end position="398"/>
    </location>
</feature>
<evidence type="ECO:0000256" key="4">
    <source>
        <dbReference type="ARBA" id="ARBA00022989"/>
    </source>
</evidence>
<dbReference type="PANTHER" id="PTHR30572">
    <property type="entry name" value="MEMBRANE COMPONENT OF TRANSPORTER-RELATED"/>
    <property type="match status" value="1"/>
</dbReference>
<keyword evidence="2" id="KW-1003">Cell membrane</keyword>
<evidence type="ECO:0000313" key="9">
    <source>
        <dbReference type="EMBL" id="GAA3994343.1"/>
    </source>
</evidence>
<feature type="transmembrane region" description="Helical" evidence="6">
    <location>
        <begin position="420"/>
        <end position="440"/>
    </location>
</feature>
<accession>A0ABP7RAE6</accession>
<feature type="domain" description="MacB-like periplasmic core" evidence="8">
    <location>
        <begin position="18"/>
        <end position="232"/>
    </location>
</feature>
<dbReference type="Pfam" id="PF12704">
    <property type="entry name" value="MacB_PCD"/>
    <property type="match status" value="1"/>
</dbReference>
<dbReference type="Pfam" id="PF02687">
    <property type="entry name" value="FtsX"/>
    <property type="match status" value="2"/>
</dbReference>
<reference evidence="10" key="1">
    <citation type="journal article" date="2019" name="Int. J. Syst. Evol. Microbiol.">
        <title>The Global Catalogue of Microorganisms (GCM) 10K type strain sequencing project: providing services to taxonomists for standard genome sequencing and annotation.</title>
        <authorList>
            <consortium name="The Broad Institute Genomics Platform"/>
            <consortium name="The Broad Institute Genome Sequencing Center for Infectious Disease"/>
            <person name="Wu L."/>
            <person name="Ma J."/>
        </authorList>
    </citation>
    <scope>NUCLEOTIDE SEQUENCE [LARGE SCALE GENOMIC DNA]</scope>
    <source>
        <strain evidence="10">JCM 16601</strain>
    </source>
</reference>
<evidence type="ECO:0000259" key="7">
    <source>
        <dbReference type="Pfam" id="PF02687"/>
    </source>
</evidence>
<proteinExistence type="predicted"/>
<feature type="transmembrane region" description="Helical" evidence="6">
    <location>
        <begin position="278"/>
        <end position="298"/>
    </location>
</feature>
<feature type="transmembrane region" description="Helical" evidence="6">
    <location>
        <begin position="325"/>
        <end position="352"/>
    </location>
</feature>
<comment type="caution">
    <text evidence="9">The sequence shown here is derived from an EMBL/GenBank/DDBJ whole genome shotgun (WGS) entry which is preliminary data.</text>
</comment>
<keyword evidence="10" id="KW-1185">Reference proteome</keyword>
<evidence type="ECO:0000256" key="6">
    <source>
        <dbReference type="SAM" id="Phobius"/>
    </source>
</evidence>
<dbReference type="InterPro" id="IPR003838">
    <property type="entry name" value="ABC3_permease_C"/>
</dbReference>
<feature type="transmembrane region" description="Helical" evidence="6">
    <location>
        <begin position="15"/>
        <end position="38"/>
    </location>
</feature>
<keyword evidence="5 6" id="KW-0472">Membrane</keyword>
<keyword evidence="3 6" id="KW-0812">Transmembrane</keyword>
<evidence type="ECO:0000256" key="1">
    <source>
        <dbReference type="ARBA" id="ARBA00004651"/>
    </source>
</evidence>
<evidence type="ECO:0000259" key="8">
    <source>
        <dbReference type="Pfam" id="PF12704"/>
    </source>
</evidence>
<evidence type="ECO:0000256" key="5">
    <source>
        <dbReference type="ARBA" id="ARBA00023136"/>
    </source>
</evidence>
<organism evidence="9 10">
    <name type="scientific">Mucilaginibacter dorajii</name>
    <dbReference type="NCBI Taxonomy" id="692994"/>
    <lineage>
        <taxon>Bacteria</taxon>
        <taxon>Pseudomonadati</taxon>
        <taxon>Bacteroidota</taxon>
        <taxon>Sphingobacteriia</taxon>
        <taxon>Sphingobacteriales</taxon>
        <taxon>Sphingobacteriaceae</taxon>
        <taxon>Mucilaginibacter</taxon>
    </lineage>
</organism>
<dbReference type="PANTHER" id="PTHR30572:SF18">
    <property type="entry name" value="ABC-TYPE MACROLIDE FAMILY EXPORT SYSTEM PERMEASE COMPONENT 2"/>
    <property type="match status" value="1"/>
</dbReference>
<protein>
    <submittedName>
        <fullName evidence="9">ABC transporter permease</fullName>
    </submittedName>
</protein>
<keyword evidence="4 6" id="KW-1133">Transmembrane helix</keyword>
<sequence>MNTKLAWRNLKKNRLYAFINVLGLTVGIASCLLIGIYIKHETSYDNFHVNADRIVRATMEYEHSNGAQHIAVTGTKAGPQLKRMFPKVEAFVRTLKSAAVVSYNDKVFEENSLLYADPNFFSVFSFKLIAGDAGSVLSSADKVVITQNAAEKYFGHQDALGKILKIGSKTYTVSAITANVPSNSQIQYDFVLPFSLYMDRQGPEQWWSANNMTYLLLNSKDDIAPLQQQIKAYMNDVSKNELKMTGREYLTFDIQALKDVHLFGNMPDEFEPGGSITYIYIMLAVALLILLIACVNYVNLAIAQSSGRGAEIGVRKVMGAGQGELFWQFITESVFTTIIASVLALALAAFVLPLFNNISGKQLLPSAFLNPVILVGLLVLSVFIGFAAGAYPAILLSGAKLVKILKSGFSFTSGQNVRKSLIVFQFAISIFLIISTVVILQQLSYIRNKDVGYNKSNVVVLPIDSKIQPQLDAIKKAISLVPGVQQVAAANNEPINVGWGDVIKTNDGKKISVNAIPVDENFIKTIQLKLIAGSDYTHADLMTLDTANQYKNYRYSFILNESAVKALGWTPEQAIGKTINKNAPGVIKGVVKDFNFKTFHDPITPLILFLNDDQLYNMFVRVNGNNTAATIAALGKVWKSRISHRPFDYRFLDDDYDALYRTEQRTAGVFTTFSVLAILLACLGLFAITAFAVVQRTKEIGIRKVLGASIANIILLIAKDFLALVVVATIIASPIAWYISSKWLQDFAYRIDIHWWVFIATGAAALLVAALTVSIQSTKAALANPVKSLKTE</sequence>
<dbReference type="Proteomes" id="UP001500742">
    <property type="component" value="Unassembled WGS sequence"/>
</dbReference>
<dbReference type="InterPro" id="IPR025857">
    <property type="entry name" value="MacB_PCD"/>
</dbReference>
<comment type="subcellular location">
    <subcellularLocation>
        <location evidence="1">Cell membrane</location>
        <topology evidence="1">Multi-pass membrane protein</topology>
    </subcellularLocation>
</comment>
<gene>
    <name evidence="9" type="ORF">GCM10022210_55580</name>
</gene>
<feature type="transmembrane region" description="Helical" evidence="6">
    <location>
        <begin position="706"/>
        <end position="733"/>
    </location>
</feature>
<evidence type="ECO:0000313" key="10">
    <source>
        <dbReference type="Proteomes" id="UP001500742"/>
    </source>
</evidence>
<dbReference type="RefSeq" id="WP_259096579.1">
    <property type="nucleotide sequence ID" value="NZ_BAAAZC010000053.1"/>
</dbReference>
<feature type="transmembrane region" description="Helical" evidence="6">
    <location>
        <begin position="372"/>
        <end position="399"/>
    </location>
</feature>
<dbReference type="PROSITE" id="PS51257">
    <property type="entry name" value="PROKAR_LIPOPROTEIN"/>
    <property type="match status" value="1"/>
</dbReference>